<dbReference type="OrthoDB" id="8445114at2"/>
<keyword evidence="2" id="KW-1185">Reference proteome</keyword>
<organism evidence="1 2">
    <name type="scientific">Neomesorhizobium albiziae</name>
    <dbReference type="NCBI Taxonomy" id="335020"/>
    <lineage>
        <taxon>Bacteria</taxon>
        <taxon>Pseudomonadati</taxon>
        <taxon>Pseudomonadota</taxon>
        <taxon>Alphaproteobacteria</taxon>
        <taxon>Hyphomicrobiales</taxon>
        <taxon>Phyllobacteriaceae</taxon>
        <taxon>Neomesorhizobium</taxon>
    </lineage>
</organism>
<dbReference type="EMBL" id="FOSL01000001">
    <property type="protein sequence ID" value="SFJ86520.1"/>
    <property type="molecule type" value="Genomic_DNA"/>
</dbReference>
<dbReference type="Proteomes" id="UP000323300">
    <property type="component" value="Unassembled WGS sequence"/>
</dbReference>
<accession>A0A1I3UU93</accession>
<reference evidence="1 2" key="1">
    <citation type="submission" date="2016-10" db="EMBL/GenBank/DDBJ databases">
        <authorList>
            <person name="Varghese N."/>
            <person name="Submissions S."/>
        </authorList>
    </citation>
    <scope>NUCLEOTIDE SEQUENCE [LARGE SCALE GENOMIC DNA]</scope>
    <source>
        <strain evidence="1 2">DSM 21822</strain>
    </source>
</reference>
<evidence type="ECO:0000313" key="1">
    <source>
        <dbReference type="EMBL" id="SFJ86520.1"/>
    </source>
</evidence>
<proteinExistence type="predicted"/>
<dbReference type="RefSeq" id="WP_149757034.1">
    <property type="nucleotide sequence ID" value="NZ_BSPE01000002.1"/>
</dbReference>
<name>A0A1I3UU93_9HYPH</name>
<dbReference type="AlphaFoldDB" id="A0A1I3UU93"/>
<protein>
    <submittedName>
        <fullName evidence="1">Uncharacterized protein</fullName>
    </submittedName>
</protein>
<gene>
    <name evidence="1" type="ORF">SAMN04488498_10115</name>
</gene>
<evidence type="ECO:0000313" key="2">
    <source>
        <dbReference type="Proteomes" id="UP000323300"/>
    </source>
</evidence>
<sequence length="145" mass="14905">MSLPILVAMVVVGITAAVLAVHLTGGSAKARLVEPDQARGRFAEDFPDEAVLAVHITSDAETAFLELAGGRIGIVQVLGDKFLTRIVAPKDIAHIDGAAGATVSISLSDFTWGGGIFRFPDEAAAGAVLRALGTRQATKKAGELA</sequence>